<organism evidence="3 5">
    <name type="scientific">Clostridium cochlearium</name>
    <dbReference type="NCBI Taxonomy" id="1494"/>
    <lineage>
        <taxon>Bacteria</taxon>
        <taxon>Bacillati</taxon>
        <taxon>Bacillota</taxon>
        <taxon>Clostridia</taxon>
        <taxon>Eubacteriales</taxon>
        <taxon>Clostridiaceae</taxon>
        <taxon>Clostridium</taxon>
    </lineage>
</organism>
<evidence type="ECO:0000313" key="5">
    <source>
        <dbReference type="Proteomes" id="UP000250223"/>
    </source>
</evidence>
<evidence type="ECO:0000259" key="1">
    <source>
        <dbReference type="Pfam" id="PF17032"/>
    </source>
</evidence>
<reference evidence="2 4" key="1">
    <citation type="submission" date="2016-10" db="EMBL/GenBank/DDBJ databases">
        <authorList>
            <person name="Varghese N."/>
            <person name="Submissions S."/>
        </authorList>
    </citation>
    <scope>NUCLEOTIDE SEQUENCE [LARGE SCALE GENOMIC DNA]</scope>
    <source>
        <strain evidence="2 4">NLAE-zl-C224</strain>
    </source>
</reference>
<dbReference type="OrthoDB" id="4377018at2"/>
<dbReference type="EMBL" id="UAWC01000012">
    <property type="protein sequence ID" value="SQB34533.1"/>
    <property type="molecule type" value="Genomic_DNA"/>
</dbReference>
<dbReference type="PANTHER" id="PTHR36718:SF1">
    <property type="entry name" value="DOUBLE ZINC RIBBON PROTEIN MJ0416"/>
    <property type="match status" value="1"/>
</dbReference>
<dbReference type="InterPro" id="IPR053281">
    <property type="entry name" value="Double_zinc_ribbon"/>
</dbReference>
<name>A0A1G9FN42_CLOCO</name>
<dbReference type="Proteomes" id="UP000198811">
    <property type="component" value="Unassembled WGS sequence"/>
</dbReference>
<evidence type="ECO:0000313" key="2">
    <source>
        <dbReference type="EMBL" id="SDK89801.1"/>
    </source>
</evidence>
<keyword evidence="4" id="KW-1185">Reference proteome</keyword>
<reference evidence="3 5" key="2">
    <citation type="submission" date="2018-06" db="EMBL/GenBank/DDBJ databases">
        <authorList>
            <consortium name="Pathogen Informatics"/>
            <person name="Doyle S."/>
        </authorList>
    </citation>
    <scope>NUCLEOTIDE SEQUENCE [LARGE SCALE GENOMIC DNA]</scope>
    <source>
        <strain evidence="3 5">NCTC13028</strain>
    </source>
</reference>
<evidence type="ECO:0000313" key="3">
    <source>
        <dbReference type="EMBL" id="SQB34533.1"/>
    </source>
</evidence>
<dbReference type="Pfam" id="PF17032">
    <property type="entry name" value="Zn_ribbon_15"/>
    <property type="match status" value="1"/>
</dbReference>
<evidence type="ECO:0000313" key="4">
    <source>
        <dbReference type="Proteomes" id="UP000198811"/>
    </source>
</evidence>
<dbReference type="RefSeq" id="WP_089863415.1">
    <property type="nucleotide sequence ID" value="NZ_FNGL01000002.1"/>
</dbReference>
<sequence>MFFIGIFGIDERKKDIKLVQNLVCKACGNMTTYKLIKVNKVFHIFFIPIFKWDKRYFLISRCCNSVFAIPNNLGEDLENNEDIDIKDEDLQQINSYGNANEKICGNCNNVVQSNFRYCPHCGNKMD</sequence>
<accession>A0A1G9FN42</accession>
<dbReference type="EMBL" id="FNGL01000002">
    <property type="protein sequence ID" value="SDK89801.1"/>
    <property type="molecule type" value="Genomic_DNA"/>
</dbReference>
<gene>
    <name evidence="3" type="ORF">NCTC13028_01445</name>
    <name evidence="2" type="ORF">SAMN05216497_10269</name>
</gene>
<proteinExistence type="predicted"/>
<dbReference type="AlphaFoldDB" id="A0A1G9FN42"/>
<dbReference type="InterPro" id="IPR031493">
    <property type="entry name" value="Zinc_ribbon_15"/>
</dbReference>
<dbReference type="PANTHER" id="PTHR36718">
    <property type="entry name" value="OS05G0435400 PROTEIN"/>
    <property type="match status" value="1"/>
</dbReference>
<dbReference type="Proteomes" id="UP000250223">
    <property type="component" value="Unassembled WGS sequence"/>
</dbReference>
<feature type="domain" description="Zinc-ribbon 15" evidence="1">
    <location>
        <begin position="23"/>
        <end position="122"/>
    </location>
</feature>
<protein>
    <submittedName>
        <fullName evidence="3">Zinc-ribbon domain-containing protein</fullName>
    </submittedName>
    <submittedName>
        <fullName evidence="2">Zinc-ribbon family protein</fullName>
    </submittedName>
</protein>
<dbReference type="STRING" id="1494.SAMN05216497_10269"/>